<evidence type="ECO:0000313" key="3">
    <source>
        <dbReference type="EnsemblMetazoa" id="ASIC022240-PA"/>
    </source>
</evidence>
<dbReference type="EnsemblMetazoa" id="ASIC022240-RA">
    <property type="protein sequence ID" value="ASIC022240-PA"/>
    <property type="gene ID" value="ASIC022240"/>
</dbReference>
<sequence length="102" mass="11596">MLHVCPPGEKRFLSQGTPPGDTLHHRKRKSRERELAGPPFRRGYSSNKMDERTRLINIHCATGFGGYWVQSKRIYWRSGHSAIYSDPSSQVQFATGDQAPPL</sequence>
<dbReference type="VEuPathDB" id="VectorBase:ASIC022240"/>
<accession>A0A084WUU4</accession>
<evidence type="ECO:0000313" key="2">
    <source>
        <dbReference type="EMBL" id="KFB53988.1"/>
    </source>
</evidence>
<evidence type="ECO:0000313" key="4">
    <source>
        <dbReference type="Proteomes" id="UP000030765"/>
    </source>
</evidence>
<reference evidence="2 4" key="1">
    <citation type="journal article" date="2014" name="BMC Genomics">
        <title>Genome sequence of Anopheles sinensis provides insight into genetics basis of mosquito competence for malaria parasites.</title>
        <authorList>
            <person name="Zhou D."/>
            <person name="Zhang D."/>
            <person name="Ding G."/>
            <person name="Shi L."/>
            <person name="Hou Q."/>
            <person name="Ye Y."/>
            <person name="Xu Y."/>
            <person name="Zhou H."/>
            <person name="Xiong C."/>
            <person name="Li S."/>
            <person name="Yu J."/>
            <person name="Hong S."/>
            <person name="Yu X."/>
            <person name="Zou P."/>
            <person name="Chen C."/>
            <person name="Chang X."/>
            <person name="Wang W."/>
            <person name="Lv Y."/>
            <person name="Sun Y."/>
            <person name="Ma L."/>
            <person name="Shen B."/>
            <person name="Zhu C."/>
        </authorList>
    </citation>
    <scope>NUCLEOTIDE SEQUENCE [LARGE SCALE GENOMIC DNA]</scope>
</reference>
<evidence type="ECO:0000256" key="1">
    <source>
        <dbReference type="SAM" id="MobiDB-lite"/>
    </source>
</evidence>
<protein>
    <submittedName>
        <fullName evidence="2 3">Uncharacterized protein</fullName>
    </submittedName>
</protein>
<organism evidence="2">
    <name type="scientific">Anopheles sinensis</name>
    <name type="common">Mosquito</name>
    <dbReference type="NCBI Taxonomy" id="74873"/>
    <lineage>
        <taxon>Eukaryota</taxon>
        <taxon>Metazoa</taxon>
        <taxon>Ecdysozoa</taxon>
        <taxon>Arthropoda</taxon>
        <taxon>Hexapoda</taxon>
        <taxon>Insecta</taxon>
        <taxon>Pterygota</taxon>
        <taxon>Neoptera</taxon>
        <taxon>Endopterygota</taxon>
        <taxon>Diptera</taxon>
        <taxon>Nematocera</taxon>
        <taxon>Culicoidea</taxon>
        <taxon>Culicidae</taxon>
        <taxon>Anophelinae</taxon>
        <taxon>Anopheles</taxon>
    </lineage>
</organism>
<proteinExistence type="predicted"/>
<dbReference type="EMBL" id="KE525423">
    <property type="protein sequence ID" value="KFB53988.1"/>
    <property type="molecule type" value="Genomic_DNA"/>
</dbReference>
<dbReference type="Proteomes" id="UP000030765">
    <property type="component" value="Unassembled WGS sequence"/>
</dbReference>
<keyword evidence="4" id="KW-1185">Reference proteome</keyword>
<dbReference type="EMBL" id="ATLV01027137">
    <property type="status" value="NOT_ANNOTATED_CDS"/>
    <property type="molecule type" value="Genomic_DNA"/>
</dbReference>
<dbReference type="AlphaFoldDB" id="A0A084WUU4"/>
<gene>
    <name evidence="2" type="ORF">ZHAS_00022240</name>
</gene>
<feature type="region of interest" description="Disordered" evidence="1">
    <location>
        <begin position="1"/>
        <end position="46"/>
    </location>
</feature>
<name>A0A084WUU4_ANOSI</name>
<reference evidence="3" key="2">
    <citation type="submission" date="2020-05" db="UniProtKB">
        <authorList>
            <consortium name="EnsemblMetazoa"/>
        </authorList>
    </citation>
    <scope>IDENTIFICATION</scope>
</reference>